<dbReference type="InterPro" id="IPR018759">
    <property type="entry name" value="BBP2_2"/>
</dbReference>
<dbReference type="InterPro" id="IPR036942">
    <property type="entry name" value="Beta-barrel_TonB_sf"/>
</dbReference>
<comment type="subcellular location">
    <subcellularLocation>
        <location evidence="1">Cell outer membrane</location>
    </subcellularLocation>
</comment>
<evidence type="ECO:0000313" key="5">
    <source>
        <dbReference type="EMBL" id="GAK53623.1"/>
    </source>
</evidence>
<keyword evidence="4" id="KW-0732">Signal</keyword>
<evidence type="ECO:0000256" key="2">
    <source>
        <dbReference type="ARBA" id="ARBA00023136"/>
    </source>
</evidence>
<feature type="signal peptide" evidence="4">
    <location>
        <begin position="1"/>
        <end position="29"/>
    </location>
</feature>
<sequence length="471" mass="53606">MKAQSRKKRLIHVFVGILLGCVSASPALAVNISEFVTLRPYVEIGGGYDDNLFELPDHAPLPQDAENREDSYLDARAGINADIHLEESLLNVDLILKYEFAYLKYSENTEYDETKNNFDVDFSLGSEYEEGFFKDRMKFNLNDVLSFIPIDEDEPMFVGNQTWKNEFNAGVEYNVISKPRTAFILGYSYGRDDYGDDDIDVWSVEDQYEKSSELTQDAQTHTGTVDLKHAINSKLTTILSYSYEFSDREENTGELQSASFSRQDAEVGLEAKLTPRVHSNVRLGYSLTSYEDIDGVGQDDQSSIVGEVSLTGKFDQLTLSPLVSLGYKRYYDENDFGDTLLTDDIFGRIAFKIADGYIVTLSADYTMENRELYDDETNNLTLGVDGEFEVVKNMRLLAGYSYGNHQYFSYEFLETRNNGEDTSHRFSGGLEYKVARYVLLRGMYHYTDQSSDSPMDEYTKNEFVASGRVIF</sequence>
<dbReference type="PROSITE" id="PS51257">
    <property type="entry name" value="PROKAR_LIPOPROTEIN"/>
    <property type="match status" value="1"/>
</dbReference>
<dbReference type="SUPFAM" id="SSF56935">
    <property type="entry name" value="Porins"/>
    <property type="match status" value="1"/>
</dbReference>
<gene>
    <name evidence="5" type="ORF">U14_04889</name>
</gene>
<dbReference type="AlphaFoldDB" id="A0A0S6W1F5"/>
<organism evidence="5">
    <name type="scientific">Candidatus Moduliflexus flocculans</name>
    <dbReference type="NCBI Taxonomy" id="1499966"/>
    <lineage>
        <taxon>Bacteria</taxon>
        <taxon>Candidatus Moduliflexota</taxon>
        <taxon>Candidatus Moduliflexia</taxon>
        <taxon>Candidatus Moduliflexales</taxon>
        <taxon>Candidatus Moduliflexaceae</taxon>
    </lineage>
</organism>
<dbReference type="STRING" id="1499966.U14_04889"/>
<evidence type="ECO:0000256" key="4">
    <source>
        <dbReference type="SAM" id="SignalP"/>
    </source>
</evidence>
<keyword evidence="6" id="KW-1185">Reference proteome</keyword>
<name>A0A0S6W1F5_9BACT</name>
<dbReference type="Pfam" id="PF10082">
    <property type="entry name" value="BBP2_2"/>
    <property type="match status" value="1"/>
</dbReference>
<evidence type="ECO:0008006" key="7">
    <source>
        <dbReference type="Google" id="ProtNLM"/>
    </source>
</evidence>
<protein>
    <recommendedName>
        <fullName evidence="7">TIGR03016 family PEP-CTERM system-associated outer membrane protein</fullName>
    </recommendedName>
</protein>
<proteinExistence type="predicted"/>
<evidence type="ECO:0000256" key="3">
    <source>
        <dbReference type="ARBA" id="ARBA00023237"/>
    </source>
</evidence>
<dbReference type="Proteomes" id="UP000030700">
    <property type="component" value="Unassembled WGS sequence"/>
</dbReference>
<evidence type="ECO:0000313" key="6">
    <source>
        <dbReference type="Proteomes" id="UP000030700"/>
    </source>
</evidence>
<keyword evidence="3" id="KW-0998">Cell outer membrane</keyword>
<dbReference type="HOGENOM" id="CLU_586169_0_0_0"/>
<accession>A0A0S6W1F5</accession>
<feature type="chain" id="PRO_5006631608" description="TIGR03016 family PEP-CTERM system-associated outer membrane protein" evidence="4">
    <location>
        <begin position="30"/>
        <end position="471"/>
    </location>
</feature>
<evidence type="ECO:0000256" key="1">
    <source>
        <dbReference type="ARBA" id="ARBA00004442"/>
    </source>
</evidence>
<dbReference type="Gene3D" id="2.40.170.20">
    <property type="entry name" value="TonB-dependent receptor, beta-barrel domain"/>
    <property type="match status" value="1"/>
</dbReference>
<dbReference type="EMBL" id="DF820459">
    <property type="protein sequence ID" value="GAK53623.1"/>
    <property type="molecule type" value="Genomic_DNA"/>
</dbReference>
<reference evidence="5" key="1">
    <citation type="journal article" date="2015" name="PeerJ">
        <title>First genomic representation of candidate bacterial phylum KSB3 points to enhanced environmental sensing as a trigger of wastewater bulking.</title>
        <authorList>
            <person name="Sekiguchi Y."/>
            <person name="Ohashi A."/>
            <person name="Parks D.H."/>
            <person name="Yamauchi T."/>
            <person name="Tyson G.W."/>
            <person name="Hugenholtz P."/>
        </authorList>
    </citation>
    <scope>NUCLEOTIDE SEQUENCE [LARGE SCALE GENOMIC DNA]</scope>
</reference>
<keyword evidence="2" id="KW-0472">Membrane</keyword>
<dbReference type="GO" id="GO:0009279">
    <property type="term" value="C:cell outer membrane"/>
    <property type="evidence" value="ECO:0007669"/>
    <property type="project" value="UniProtKB-SubCell"/>
</dbReference>